<sequence>MNETLQFELRHLLVSQLRAGASTVNPRPFVTTTLGESKLVSEVASCAIAIFPSISNAEPTPYTIATIEAVGDRMPKSALAHVMTRNPGIQTMVGLYLGGLVKRKFTSEADRNHRMKRIGDKSVIVICTRVENGIDIKTEPLSKEDGTMHVPVAANGKTVAAVKYADILDVISTVGTFGPLGAVPEKAAPNAPNAHNPSNSGMQASMWPFPGLGIAARASGYRLGGTNHIFTGLRFPPLGNANHSSSGYCLGDVNRSVAGLHTGPRAVNPRVAGLRVWGTLLGRLLRR</sequence>
<comment type="caution">
    <text evidence="1">The sequence shown here is derived from an EMBL/GenBank/DDBJ whole genome shotgun (WGS) entry which is preliminary data.</text>
</comment>
<dbReference type="AlphaFoldDB" id="A0AAJ0MLD5"/>
<accession>A0AAJ0MLD5</accession>
<gene>
    <name evidence="1" type="ORF">B0T25DRAFT_68565</name>
</gene>
<keyword evidence="2" id="KW-1185">Reference proteome</keyword>
<proteinExistence type="predicted"/>
<organism evidence="1 2">
    <name type="scientific">Lasiosphaeria hispida</name>
    <dbReference type="NCBI Taxonomy" id="260671"/>
    <lineage>
        <taxon>Eukaryota</taxon>
        <taxon>Fungi</taxon>
        <taxon>Dikarya</taxon>
        <taxon>Ascomycota</taxon>
        <taxon>Pezizomycotina</taxon>
        <taxon>Sordariomycetes</taxon>
        <taxon>Sordariomycetidae</taxon>
        <taxon>Sordariales</taxon>
        <taxon>Lasiosphaeriaceae</taxon>
        <taxon>Lasiosphaeria</taxon>
    </lineage>
</organism>
<evidence type="ECO:0000313" key="2">
    <source>
        <dbReference type="Proteomes" id="UP001275084"/>
    </source>
</evidence>
<reference evidence="1" key="1">
    <citation type="journal article" date="2023" name="Mol. Phylogenet. Evol.">
        <title>Genome-scale phylogeny and comparative genomics of the fungal order Sordariales.</title>
        <authorList>
            <person name="Hensen N."/>
            <person name="Bonometti L."/>
            <person name="Westerberg I."/>
            <person name="Brannstrom I.O."/>
            <person name="Guillou S."/>
            <person name="Cros-Aarteil S."/>
            <person name="Calhoun S."/>
            <person name="Haridas S."/>
            <person name="Kuo A."/>
            <person name="Mondo S."/>
            <person name="Pangilinan J."/>
            <person name="Riley R."/>
            <person name="LaButti K."/>
            <person name="Andreopoulos B."/>
            <person name="Lipzen A."/>
            <person name="Chen C."/>
            <person name="Yan M."/>
            <person name="Daum C."/>
            <person name="Ng V."/>
            <person name="Clum A."/>
            <person name="Steindorff A."/>
            <person name="Ohm R.A."/>
            <person name="Martin F."/>
            <person name="Silar P."/>
            <person name="Natvig D.O."/>
            <person name="Lalanne C."/>
            <person name="Gautier V."/>
            <person name="Ament-Velasquez S.L."/>
            <person name="Kruys A."/>
            <person name="Hutchinson M.I."/>
            <person name="Powell A.J."/>
            <person name="Barry K."/>
            <person name="Miller A.N."/>
            <person name="Grigoriev I.V."/>
            <person name="Debuchy R."/>
            <person name="Gladieux P."/>
            <person name="Hiltunen Thoren M."/>
            <person name="Johannesson H."/>
        </authorList>
    </citation>
    <scope>NUCLEOTIDE SEQUENCE</scope>
    <source>
        <strain evidence="1">CBS 955.72</strain>
    </source>
</reference>
<protein>
    <submittedName>
        <fullName evidence="1">Uncharacterized protein</fullName>
    </submittedName>
</protein>
<reference evidence="1" key="2">
    <citation type="submission" date="2023-06" db="EMBL/GenBank/DDBJ databases">
        <authorList>
            <consortium name="Lawrence Berkeley National Laboratory"/>
            <person name="Haridas S."/>
            <person name="Hensen N."/>
            <person name="Bonometti L."/>
            <person name="Westerberg I."/>
            <person name="Brannstrom I.O."/>
            <person name="Guillou S."/>
            <person name="Cros-Aarteil S."/>
            <person name="Calhoun S."/>
            <person name="Kuo A."/>
            <person name="Mondo S."/>
            <person name="Pangilinan J."/>
            <person name="Riley R."/>
            <person name="Labutti K."/>
            <person name="Andreopoulos B."/>
            <person name="Lipzen A."/>
            <person name="Chen C."/>
            <person name="Yanf M."/>
            <person name="Daum C."/>
            <person name="Ng V."/>
            <person name="Clum A."/>
            <person name="Steindorff A."/>
            <person name="Ohm R."/>
            <person name="Martin F."/>
            <person name="Silar P."/>
            <person name="Natvig D."/>
            <person name="Lalanne C."/>
            <person name="Gautier V."/>
            <person name="Ament-Velasquez S.L."/>
            <person name="Kruys A."/>
            <person name="Hutchinson M.I."/>
            <person name="Powell A.J."/>
            <person name="Barry K."/>
            <person name="Miller A.N."/>
            <person name="Grigoriev I.V."/>
            <person name="Debuchy R."/>
            <person name="Gladieux P."/>
            <person name="Thoren M.H."/>
            <person name="Johannesson H."/>
        </authorList>
    </citation>
    <scope>NUCLEOTIDE SEQUENCE</scope>
    <source>
        <strain evidence="1">CBS 955.72</strain>
    </source>
</reference>
<dbReference type="Proteomes" id="UP001275084">
    <property type="component" value="Unassembled WGS sequence"/>
</dbReference>
<evidence type="ECO:0000313" key="1">
    <source>
        <dbReference type="EMBL" id="KAK3364533.1"/>
    </source>
</evidence>
<dbReference type="EMBL" id="JAUIQD010000001">
    <property type="protein sequence ID" value="KAK3364533.1"/>
    <property type="molecule type" value="Genomic_DNA"/>
</dbReference>
<name>A0AAJ0MLD5_9PEZI</name>